<evidence type="ECO:0000256" key="1">
    <source>
        <dbReference type="SAM" id="Phobius"/>
    </source>
</evidence>
<name>A0A818K141_9BILA</name>
<evidence type="ECO:0000259" key="2">
    <source>
        <dbReference type="Pfam" id="PF00754"/>
    </source>
</evidence>
<dbReference type="SUPFAM" id="SSF49785">
    <property type="entry name" value="Galactose-binding domain-like"/>
    <property type="match status" value="1"/>
</dbReference>
<protein>
    <recommendedName>
        <fullName evidence="2">F5/8 type C domain-containing protein</fullName>
    </recommendedName>
</protein>
<proteinExistence type="predicted"/>
<gene>
    <name evidence="3" type="ORF">OTI717_LOCUS4211</name>
</gene>
<feature type="domain" description="F5/8 type C" evidence="2">
    <location>
        <begin position="17"/>
        <end position="93"/>
    </location>
</feature>
<evidence type="ECO:0000313" key="3">
    <source>
        <dbReference type="EMBL" id="CAF3549190.1"/>
    </source>
</evidence>
<comment type="caution">
    <text evidence="3">The sequence shown here is derived from an EMBL/GenBank/DDBJ whole genome shotgun (WGS) entry which is preliminary data.</text>
</comment>
<dbReference type="Proteomes" id="UP000663823">
    <property type="component" value="Unassembled WGS sequence"/>
</dbReference>
<dbReference type="EMBL" id="CAJOAX010000248">
    <property type="protein sequence ID" value="CAF3549190.1"/>
    <property type="molecule type" value="Genomic_DNA"/>
</dbReference>
<dbReference type="AlphaFoldDB" id="A0A818K141"/>
<dbReference type="InterPro" id="IPR008979">
    <property type="entry name" value="Galactose-bd-like_sf"/>
</dbReference>
<feature type="transmembrane region" description="Helical" evidence="1">
    <location>
        <begin position="104"/>
        <end position="124"/>
    </location>
</feature>
<accession>A0A818K141</accession>
<sequence>MASNIEIELNETQLRVSSVLNKDNKNYGKKNLIDGNEETCWNSEAGSPQWIQITPMKCISLNSIAIKFQGGFAAKRFVIEDRQQDGTFTSIAEFYPDNHGKLQISFLFFYYIYYSYIYVVYNVLIEERLTNQICLKKTNKSKLRIDIYMSALNLNLSFAVTDRNIR</sequence>
<keyword evidence="1" id="KW-0472">Membrane</keyword>
<keyword evidence="1" id="KW-1133">Transmembrane helix</keyword>
<organism evidence="3 4">
    <name type="scientific">Rotaria sordida</name>
    <dbReference type="NCBI Taxonomy" id="392033"/>
    <lineage>
        <taxon>Eukaryota</taxon>
        <taxon>Metazoa</taxon>
        <taxon>Spiralia</taxon>
        <taxon>Gnathifera</taxon>
        <taxon>Rotifera</taxon>
        <taxon>Eurotatoria</taxon>
        <taxon>Bdelloidea</taxon>
        <taxon>Philodinida</taxon>
        <taxon>Philodinidae</taxon>
        <taxon>Rotaria</taxon>
    </lineage>
</organism>
<dbReference type="Gene3D" id="2.60.120.260">
    <property type="entry name" value="Galactose-binding domain-like"/>
    <property type="match status" value="1"/>
</dbReference>
<evidence type="ECO:0000313" key="4">
    <source>
        <dbReference type="Proteomes" id="UP000663823"/>
    </source>
</evidence>
<dbReference type="InterPro" id="IPR000421">
    <property type="entry name" value="FA58C"/>
</dbReference>
<dbReference type="Pfam" id="PF00754">
    <property type="entry name" value="F5_F8_type_C"/>
    <property type="match status" value="1"/>
</dbReference>
<keyword evidence="1" id="KW-0812">Transmembrane</keyword>
<reference evidence="3" key="1">
    <citation type="submission" date="2021-02" db="EMBL/GenBank/DDBJ databases">
        <authorList>
            <person name="Nowell W R."/>
        </authorList>
    </citation>
    <scope>NUCLEOTIDE SEQUENCE</scope>
</reference>